<accession>A0AAV9E5Z0</accession>
<organism evidence="1 2">
    <name type="scientific">Acorus calamus</name>
    <name type="common">Sweet flag</name>
    <dbReference type="NCBI Taxonomy" id="4465"/>
    <lineage>
        <taxon>Eukaryota</taxon>
        <taxon>Viridiplantae</taxon>
        <taxon>Streptophyta</taxon>
        <taxon>Embryophyta</taxon>
        <taxon>Tracheophyta</taxon>
        <taxon>Spermatophyta</taxon>
        <taxon>Magnoliopsida</taxon>
        <taxon>Liliopsida</taxon>
        <taxon>Acoraceae</taxon>
        <taxon>Acorus</taxon>
    </lineage>
</organism>
<comment type="caution">
    <text evidence="1">The sequence shown here is derived from an EMBL/GenBank/DDBJ whole genome shotgun (WGS) entry which is preliminary data.</text>
</comment>
<name>A0AAV9E5Z0_ACOCL</name>
<sequence>MRSRTMRASRKWVEEATRRRVEEARGYGLEPLLKRSQYTSQENTPNALQATVERVHSNSTTLASNCVNILDEGAVEFSVAIGGFNLLRRTFGRPFTNVANK</sequence>
<dbReference type="AlphaFoldDB" id="A0AAV9E5Z0"/>
<protein>
    <submittedName>
        <fullName evidence="1">Uncharacterized protein</fullName>
    </submittedName>
</protein>
<reference evidence="1" key="1">
    <citation type="journal article" date="2023" name="Nat. Commun.">
        <title>Diploid and tetraploid genomes of Acorus and the evolution of monocots.</title>
        <authorList>
            <person name="Ma L."/>
            <person name="Liu K.W."/>
            <person name="Li Z."/>
            <person name="Hsiao Y.Y."/>
            <person name="Qi Y."/>
            <person name="Fu T."/>
            <person name="Tang G.D."/>
            <person name="Zhang D."/>
            <person name="Sun W.H."/>
            <person name="Liu D.K."/>
            <person name="Li Y."/>
            <person name="Chen G.Z."/>
            <person name="Liu X.D."/>
            <person name="Liao X.Y."/>
            <person name="Jiang Y.T."/>
            <person name="Yu X."/>
            <person name="Hao Y."/>
            <person name="Huang J."/>
            <person name="Zhao X.W."/>
            <person name="Ke S."/>
            <person name="Chen Y.Y."/>
            <person name="Wu W.L."/>
            <person name="Hsu J.L."/>
            <person name="Lin Y.F."/>
            <person name="Huang M.D."/>
            <person name="Li C.Y."/>
            <person name="Huang L."/>
            <person name="Wang Z.W."/>
            <person name="Zhao X."/>
            <person name="Zhong W.Y."/>
            <person name="Peng D.H."/>
            <person name="Ahmad S."/>
            <person name="Lan S."/>
            <person name="Zhang J.S."/>
            <person name="Tsai W.C."/>
            <person name="Van de Peer Y."/>
            <person name="Liu Z.J."/>
        </authorList>
    </citation>
    <scope>NUCLEOTIDE SEQUENCE</scope>
    <source>
        <strain evidence="1">CP</strain>
    </source>
</reference>
<evidence type="ECO:0000313" key="2">
    <source>
        <dbReference type="Proteomes" id="UP001180020"/>
    </source>
</evidence>
<reference evidence="1" key="2">
    <citation type="submission" date="2023-06" db="EMBL/GenBank/DDBJ databases">
        <authorList>
            <person name="Ma L."/>
            <person name="Liu K.-W."/>
            <person name="Li Z."/>
            <person name="Hsiao Y.-Y."/>
            <person name="Qi Y."/>
            <person name="Fu T."/>
            <person name="Tang G."/>
            <person name="Zhang D."/>
            <person name="Sun W.-H."/>
            <person name="Liu D.-K."/>
            <person name="Li Y."/>
            <person name="Chen G.-Z."/>
            <person name="Liu X.-D."/>
            <person name="Liao X.-Y."/>
            <person name="Jiang Y.-T."/>
            <person name="Yu X."/>
            <person name="Hao Y."/>
            <person name="Huang J."/>
            <person name="Zhao X.-W."/>
            <person name="Ke S."/>
            <person name="Chen Y.-Y."/>
            <person name="Wu W.-L."/>
            <person name="Hsu J.-L."/>
            <person name="Lin Y.-F."/>
            <person name="Huang M.-D."/>
            <person name="Li C.-Y."/>
            <person name="Huang L."/>
            <person name="Wang Z.-W."/>
            <person name="Zhao X."/>
            <person name="Zhong W.-Y."/>
            <person name="Peng D.-H."/>
            <person name="Ahmad S."/>
            <person name="Lan S."/>
            <person name="Zhang J.-S."/>
            <person name="Tsai W.-C."/>
            <person name="Van De Peer Y."/>
            <person name="Liu Z.-J."/>
        </authorList>
    </citation>
    <scope>NUCLEOTIDE SEQUENCE</scope>
    <source>
        <strain evidence="1">CP</strain>
        <tissue evidence="1">Leaves</tissue>
    </source>
</reference>
<evidence type="ECO:0000313" key="1">
    <source>
        <dbReference type="EMBL" id="KAK1308702.1"/>
    </source>
</evidence>
<dbReference type="Proteomes" id="UP001180020">
    <property type="component" value="Unassembled WGS sequence"/>
</dbReference>
<keyword evidence="2" id="KW-1185">Reference proteome</keyword>
<proteinExistence type="predicted"/>
<gene>
    <name evidence="1" type="ORF">QJS10_CPA09g01036</name>
</gene>
<dbReference type="EMBL" id="JAUJYO010000009">
    <property type="protein sequence ID" value="KAK1308702.1"/>
    <property type="molecule type" value="Genomic_DNA"/>
</dbReference>